<dbReference type="AlphaFoldDB" id="A0A1C3H9L0"/>
<protein>
    <submittedName>
        <fullName evidence="1">Uncharacterized protein</fullName>
    </submittedName>
</protein>
<proteinExistence type="predicted"/>
<reference evidence="1" key="1">
    <citation type="submission" date="2016-05" db="EMBL/GenBank/DDBJ databases">
        <authorList>
            <person name="Cock P.J.A."/>
            <person name="Cock P.J.A."/>
        </authorList>
    </citation>
    <scope>NUCLEOTIDE SEQUENCE</scope>
    <source>
        <strain evidence="1">PWN146_assembly</strain>
    </source>
</reference>
<dbReference type="Proteomes" id="UP000321126">
    <property type="component" value="Unassembled WGS sequence"/>
</dbReference>
<dbReference type="EMBL" id="VOUQ01000022">
    <property type="protein sequence ID" value="TXE26184.1"/>
    <property type="molecule type" value="Genomic_DNA"/>
</dbReference>
<dbReference type="RefSeq" id="WP_121976181.1">
    <property type="nucleotide sequence ID" value="NZ_JAILYO010000001.1"/>
</dbReference>
<name>A0A1C3H9L0_SERMA</name>
<reference evidence="2 3" key="2">
    <citation type="submission" date="2019-07" db="EMBL/GenBank/DDBJ databases">
        <title>Serratia strains were isolated from fresh produce.</title>
        <authorList>
            <person name="Cho G.-S."/>
            <person name="Stein M."/>
            <person name="Lee W."/>
            <person name="Suh S.H."/>
            <person name="Franz C.M.A.P."/>
        </authorList>
    </citation>
    <scope>NUCLEOTIDE SEQUENCE [LARGE SCALE GENOMIC DNA]</scope>
    <source>
        <strain evidence="2 3">S16</strain>
    </source>
</reference>
<evidence type="ECO:0000313" key="2">
    <source>
        <dbReference type="EMBL" id="TXE26184.1"/>
    </source>
</evidence>
<dbReference type="EMBL" id="LT575490">
    <property type="protein sequence ID" value="SAY41716.1"/>
    <property type="molecule type" value="Genomic_DNA"/>
</dbReference>
<gene>
    <name evidence="2" type="ORF">FOT62_23435</name>
    <name evidence="1" type="ORF">PWN146_00380</name>
</gene>
<accession>A0A1C3H9L0</accession>
<accession>A0A5C7BT78</accession>
<evidence type="ECO:0000313" key="3">
    <source>
        <dbReference type="Proteomes" id="UP000321126"/>
    </source>
</evidence>
<sequence>MESVATSRNSVRVNCKPEVLESFFHKEAILRGNKPLAMGMGIHPSGLSRDKVRIVKMAARMVLELGLPEGCVAAPGCEQNVVLTGDEAKKLLSMLEHIREPKTE</sequence>
<evidence type="ECO:0000313" key="1">
    <source>
        <dbReference type="EMBL" id="SAY41716.1"/>
    </source>
</evidence>
<organism evidence="1">
    <name type="scientific">Serratia marcescens</name>
    <dbReference type="NCBI Taxonomy" id="615"/>
    <lineage>
        <taxon>Bacteria</taxon>
        <taxon>Pseudomonadati</taxon>
        <taxon>Pseudomonadota</taxon>
        <taxon>Gammaproteobacteria</taxon>
        <taxon>Enterobacterales</taxon>
        <taxon>Yersiniaceae</taxon>
        <taxon>Serratia</taxon>
    </lineage>
</organism>